<dbReference type="STRING" id="479433.Caci_4020"/>
<organism evidence="1 2">
    <name type="scientific">Catenulispora acidiphila (strain DSM 44928 / JCM 14897 / NBRC 102108 / NRRL B-24433 / ID139908)</name>
    <dbReference type="NCBI Taxonomy" id="479433"/>
    <lineage>
        <taxon>Bacteria</taxon>
        <taxon>Bacillati</taxon>
        <taxon>Actinomycetota</taxon>
        <taxon>Actinomycetes</taxon>
        <taxon>Catenulisporales</taxon>
        <taxon>Catenulisporaceae</taxon>
        <taxon>Catenulispora</taxon>
    </lineage>
</organism>
<dbReference type="KEGG" id="cai:Caci_4020"/>
<keyword evidence="2" id="KW-1185">Reference proteome</keyword>
<name>C7QEW8_CATAD</name>
<dbReference type="EMBL" id="CP001700">
    <property type="protein sequence ID" value="ACU72888.1"/>
    <property type="molecule type" value="Genomic_DNA"/>
</dbReference>
<dbReference type="RefSeq" id="WP_015792617.1">
    <property type="nucleotide sequence ID" value="NC_013131.1"/>
</dbReference>
<proteinExistence type="predicted"/>
<dbReference type="AlphaFoldDB" id="C7QEW8"/>
<evidence type="ECO:0000313" key="2">
    <source>
        <dbReference type="Proteomes" id="UP000000851"/>
    </source>
</evidence>
<dbReference type="InParanoid" id="C7QEW8"/>
<sequence length="96" mass="10867">MMTSCALAHRVAPEPLLDSAATSERYVILISGVFVRNICGAAAESTFRRWCRSPDVVMDGDLRTGFFWEWPDSRRTRIEIIPEPDEDRSVHTVVTV</sequence>
<reference evidence="1 2" key="1">
    <citation type="journal article" date="2009" name="Stand. Genomic Sci.">
        <title>Complete genome sequence of Catenulispora acidiphila type strain (ID 139908).</title>
        <authorList>
            <person name="Copeland A."/>
            <person name="Lapidus A."/>
            <person name="Glavina Del Rio T."/>
            <person name="Nolan M."/>
            <person name="Lucas S."/>
            <person name="Chen F."/>
            <person name="Tice H."/>
            <person name="Cheng J.F."/>
            <person name="Bruce D."/>
            <person name="Goodwin L."/>
            <person name="Pitluck S."/>
            <person name="Mikhailova N."/>
            <person name="Pati A."/>
            <person name="Ivanova N."/>
            <person name="Mavromatis K."/>
            <person name="Chen A."/>
            <person name="Palaniappan K."/>
            <person name="Chain P."/>
            <person name="Land M."/>
            <person name="Hauser L."/>
            <person name="Chang Y.J."/>
            <person name="Jeffries C.D."/>
            <person name="Chertkov O."/>
            <person name="Brettin T."/>
            <person name="Detter J.C."/>
            <person name="Han C."/>
            <person name="Ali Z."/>
            <person name="Tindall B.J."/>
            <person name="Goker M."/>
            <person name="Bristow J."/>
            <person name="Eisen J.A."/>
            <person name="Markowitz V."/>
            <person name="Hugenholtz P."/>
            <person name="Kyrpides N.C."/>
            <person name="Klenk H.P."/>
        </authorList>
    </citation>
    <scope>NUCLEOTIDE SEQUENCE [LARGE SCALE GENOMIC DNA]</scope>
    <source>
        <strain evidence="2">DSM 44928 / JCM 14897 / NBRC 102108 / NRRL B-24433 / ID139908</strain>
    </source>
</reference>
<gene>
    <name evidence="1" type="ordered locus">Caci_4020</name>
</gene>
<evidence type="ECO:0000313" key="1">
    <source>
        <dbReference type="EMBL" id="ACU72888.1"/>
    </source>
</evidence>
<dbReference type="Proteomes" id="UP000000851">
    <property type="component" value="Chromosome"/>
</dbReference>
<protein>
    <submittedName>
        <fullName evidence="1">Uncharacterized protein</fullName>
    </submittedName>
</protein>
<dbReference type="HOGENOM" id="CLU_2354615_0_0_11"/>
<accession>C7QEW8</accession>